<name>A0A5N6TMH3_ASPAV</name>
<evidence type="ECO:0000256" key="1">
    <source>
        <dbReference type="ARBA" id="ARBA00022679"/>
    </source>
</evidence>
<accession>A0A5N6TMH3</accession>
<feature type="compositionally biased region" description="Acidic residues" evidence="3">
    <location>
        <begin position="320"/>
        <end position="337"/>
    </location>
</feature>
<organism evidence="4 5">
    <name type="scientific">Aspergillus avenaceus</name>
    <dbReference type="NCBI Taxonomy" id="36643"/>
    <lineage>
        <taxon>Eukaryota</taxon>
        <taxon>Fungi</taxon>
        <taxon>Dikarya</taxon>
        <taxon>Ascomycota</taxon>
        <taxon>Pezizomycotina</taxon>
        <taxon>Eurotiomycetes</taxon>
        <taxon>Eurotiomycetidae</taxon>
        <taxon>Eurotiales</taxon>
        <taxon>Aspergillaceae</taxon>
        <taxon>Aspergillus</taxon>
        <taxon>Aspergillus subgen. Circumdati</taxon>
    </lineage>
</organism>
<keyword evidence="2" id="KW-0012">Acyltransferase</keyword>
<dbReference type="Proteomes" id="UP000325780">
    <property type="component" value="Unassembled WGS sequence"/>
</dbReference>
<keyword evidence="1" id="KW-0808">Transferase</keyword>
<dbReference type="Gene3D" id="3.40.630.30">
    <property type="match status" value="1"/>
</dbReference>
<evidence type="ECO:0000313" key="4">
    <source>
        <dbReference type="EMBL" id="KAE8147309.1"/>
    </source>
</evidence>
<evidence type="ECO:0000256" key="3">
    <source>
        <dbReference type="SAM" id="MobiDB-lite"/>
    </source>
</evidence>
<dbReference type="GO" id="GO:0016746">
    <property type="term" value="F:acyltransferase activity"/>
    <property type="evidence" value="ECO:0007669"/>
    <property type="project" value="UniProtKB-KW"/>
</dbReference>
<feature type="compositionally biased region" description="Polar residues" evidence="3">
    <location>
        <begin position="44"/>
        <end position="53"/>
    </location>
</feature>
<sequence length="369" mass="40684">MAYQFFAKAHQSKAPTSPPTIPPPSASSNKKAQKPPRHPPSFILPQSTTSPNLANKLKPPTSHDTSYQPPAYPHPIAPGYKTPHPSVTIDPVNTAHIPSLTRITSMLLPTRYPNSFYTATITDPVIASVSRVAIYHNHPTAAMTNFTPVPESNAGADKLIGGIRCRLERLPPTTAELLQTQSAQEPTNLYIQTLNLLSPYRGYGIAASLLNSLLFSVPPSADSGARNTYQVSDLVKHYNVRTVTAHVHEANDEGLKWYIARGFQVEGEVVANYYRRLQPSGARIVKLVLQRSDDADESTKSDDESEPKPSEIETTKKNTEDDDDWERVEVEDGEDNDDHGVRPLADSKILEPNESTSRKRKADDEPPQP</sequence>
<feature type="region of interest" description="Disordered" evidence="3">
    <location>
        <begin position="1"/>
        <end position="85"/>
    </location>
</feature>
<gene>
    <name evidence="4" type="ORF">BDV25DRAFT_160668</name>
</gene>
<feature type="compositionally biased region" description="Basic and acidic residues" evidence="3">
    <location>
        <begin position="292"/>
        <end position="319"/>
    </location>
</feature>
<dbReference type="GO" id="GO:0031415">
    <property type="term" value="C:NatA complex"/>
    <property type="evidence" value="ECO:0007669"/>
    <property type="project" value="TreeGrafter"/>
</dbReference>
<dbReference type="PANTHER" id="PTHR42919:SF8">
    <property type="entry name" value="N-ALPHA-ACETYLTRANSFERASE 50"/>
    <property type="match status" value="1"/>
</dbReference>
<dbReference type="EMBL" id="ML742214">
    <property type="protein sequence ID" value="KAE8147309.1"/>
    <property type="molecule type" value="Genomic_DNA"/>
</dbReference>
<dbReference type="AlphaFoldDB" id="A0A5N6TMH3"/>
<evidence type="ECO:0008006" key="6">
    <source>
        <dbReference type="Google" id="ProtNLM"/>
    </source>
</evidence>
<reference evidence="4 5" key="1">
    <citation type="submission" date="2019-04" db="EMBL/GenBank/DDBJ databases">
        <title>Friends and foes A comparative genomics study of 23 Aspergillus species from section Flavi.</title>
        <authorList>
            <consortium name="DOE Joint Genome Institute"/>
            <person name="Kjaerbolling I."/>
            <person name="Vesth T."/>
            <person name="Frisvad J.C."/>
            <person name="Nybo J.L."/>
            <person name="Theobald S."/>
            <person name="Kildgaard S."/>
            <person name="Isbrandt T."/>
            <person name="Kuo A."/>
            <person name="Sato A."/>
            <person name="Lyhne E.K."/>
            <person name="Kogle M.E."/>
            <person name="Wiebenga A."/>
            <person name="Kun R.S."/>
            <person name="Lubbers R.J."/>
            <person name="Makela M.R."/>
            <person name="Barry K."/>
            <person name="Chovatia M."/>
            <person name="Clum A."/>
            <person name="Daum C."/>
            <person name="Haridas S."/>
            <person name="He G."/>
            <person name="LaButti K."/>
            <person name="Lipzen A."/>
            <person name="Mondo S."/>
            <person name="Riley R."/>
            <person name="Salamov A."/>
            <person name="Simmons B.A."/>
            <person name="Magnuson J.K."/>
            <person name="Henrissat B."/>
            <person name="Mortensen U.H."/>
            <person name="Larsen T.O."/>
            <person name="Devries R.P."/>
            <person name="Grigoriev I.V."/>
            <person name="Machida M."/>
            <person name="Baker S.E."/>
            <person name="Andersen M.R."/>
        </authorList>
    </citation>
    <scope>NUCLEOTIDE SEQUENCE [LARGE SCALE GENOMIC DNA]</scope>
    <source>
        <strain evidence="4 5">IBT 18842</strain>
    </source>
</reference>
<dbReference type="SUPFAM" id="SSF55729">
    <property type="entry name" value="Acyl-CoA N-acyltransferases (Nat)"/>
    <property type="match status" value="1"/>
</dbReference>
<dbReference type="GO" id="GO:0007064">
    <property type="term" value="P:mitotic sister chromatid cohesion"/>
    <property type="evidence" value="ECO:0007669"/>
    <property type="project" value="TreeGrafter"/>
</dbReference>
<feature type="compositionally biased region" description="Pro residues" evidence="3">
    <location>
        <begin position="16"/>
        <end position="25"/>
    </location>
</feature>
<dbReference type="PANTHER" id="PTHR42919">
    <property type="entry name" value="N-ALPHA-ACETYLTRANSFERASE"/>
    <property type="match status" value="1"/>
</dbReference>
<evidence type="ECO:0000256" key="2">
    <source>
        <dbReference type="ARBA" id="ARBA00023315"/>
    </source>
</evidence>
<dbReference type="OrthoDB" id="47374at2759"/>
<evidence type="ECO:0000313" key="5">
    <source>
        <dbReference type="Proteomes" id="UP000325780"/>
    </source>
</evidence>
<keyword evidence="5" id="KW-1185">Reference proteome</keyword>
<proteinExistence type="predicted"/>
<protein>
    <recommendedName>
        <fullName evidence="6">N-acetyltransferase domain-containing protein</fullName>
    </recommendedName>
</protein>
<dbReference type="InterPro" id="IPR016181">
    <property type="entry name" value="Acyl_CoA_acyltransferase"/>
</dbReference>
<feature type="region of interest" description="Disordered" evidence="3">
    <location>
        <begin position="292"/>
        <end position="369"/>
    </location>
</feature>
<dbReference type="InterPro" id="IPR051556">
    <property type="entry name" value="N-term/lysine_N-AcTrnsfr"/>
</dbReference>